<name>T1JK44_STRMM</name>
<dbReference type="STRING" id="126957.T1JK44"/>
<evidence type="ECO:0000256" key="2">
    <source>
        <dbReference type="SAM" id="SignalP"/>
    </source>
</evidence>
<dbReference type="AlphaFoldDB" id="T1JK44"/>
<sequence length="168" mass="19285">FEKLKFIFLLKITSETATAQTTANASVKDVENLKELLLEIKKKNVENDVNVKRATNEAVTANELANQAENSAKNLERKYNEALEMLERKAAKSGAAKRLAEELRNRANDLAYSANSKLENLRNIENEYNQHEKLLKNFSEELETLNRKMTSHLKIIEARSVKYRECMP</sequence>
<evidence type="ECO:0000313" key="3">
    <source>
        <dbReference type="EnsemblMetazoa" id="SMAR014224-PA"/>
    </source>
</evidence>
<keyword evidence="2" id="KW-0732">Signal</keyword>
<feature type="chain" id="PRO_5004579735" evidence="2">
    <location>
        <begin position="20"/>
        <end position="168"/>
    </location>
</feature>
<dbReference type="Proteomes" id="UP000014500">
    <property type="component" value="Unassembled WGS sequence"/>
</dbReference>
<reference evidence="4" key="1">
    <citation type="submission" date="2011-05" db="EMBL/GenBank/DDBJ databases">
        <authorList>
            <person name="Richards S.R."/>
            <person name="Qu J."/>
            <person name="Jiang H."/>
            <person name="Jhangiani S.N."/>
            <person name="Agravi P."/>
            <person name="Goodspeed R."/>
            <person name="Gross S."/>
            <person name="Mandapat C."/>
            <person name="Jackson L."/>
            <person name="Mathew T."/>
            <person name="Pu L."/>
            <person name="Thornton R."/>
            <person name="Saada N."/>
            <person name="Wilczek-Boney K.B."/>
            <person name="Lee S."/>
            <person name="Kovar C."/>
            <person name="Wu Y."/>
            <person name="Scherer S.E."/>
            <person name="Worley K.C."/>
            <person name="Muzny D.M."/>
            <person name="Gibbs R."/>
        </authorList>
    </citation>
    <scope>NUCLEOTIDE SEQUENCE</scope>
    <source>
        <strain evidence="4">Brora</strain>
    </source>
</reference>
<dbReference type="eggNOG" id="KOG0994">
    <property type="taxonomic scope" value="Eukaryota"/>
</dbReference>
<organism evidence="3 4">
    <name type="scientific">Strigamia maritima</name>
    <name type="common">European centipede</name>
    <name type="synonym">Geophilus maritimus</name>
    <dbReference type="NCBI Taxonomy" id="126957"/>
    <lineage>
        <taxon>Eukaryota</taxon>
        <taxon>Metazoa</taxon>
        <taxon>Ecdysozoa</taxon>
        <taxon>Arthropoda</taxon>
        <taxon>Myriapoda</taxon>
        <taxon>Chilopoda</taxon>
        <taxon>Pleurostigmophora</taxon>
        <taxon>Geophilomorpha</taxon>
        <taxon>Linotaeniidae</taxon>
        <taxon>Strigamia</taxon>
    </lineage>
</organism>
<feature type="coiled-coil region" evidence="1">
    <location>
        <begin position="51"/>
        <end position="148"/>
    </location>
</feature>
<protein>
    <submittedName>
        <fullName evidence="3">Uncharacterized protein</fullName>
    </submittedName>
</protein>
<evidence type="ECO:0000313" key="4">
    <source>
        <dbReference type="Proteomes" id="UP000014500"/>
    </source>
</evidence>
<keyword evidence="4" id="KW-1185">Reference proteome</keyword>
<keyword evidence="1" id="KW-0175">Coiled coil</keyword>
<reference evidence="3" key="2">
    <citation type="submission" date="2015-02" db="UniProtKB">
        <authorList>
            <consortium name="EnsemblMetazoa"/>
        </authorList>
    </citation>
    <scope>IDENTIFICATION</scope>
</reference>
<dbReference type="EnsemblMetazoa" id="SMAR014224-RA">
    <property type="protein sequence ID" value="SMAR014224-PA"/>
    <property type="gene ID" value="SMAR014224"/>
</dbReference>
<dbReference type="HOGENOM" id="CLU_1590585_0_0_1"/>
<feature type="signal peptide" evidence="2">
    <location>
        <begin position="1"/>
        <end position="19"/>
    </location>
</feature>
<accession>T1JK44</accession>
<dbReference type="EMBL" id="JH431355">
    <property type="status" value="NOT_ANNOTATED_CDS"/>
    <property type="molecule type" value="Genomic_DNA"/>
</dbReference>
<evidence type="ECO:0000256" key="1">
    <source>
        <dbReference type="SAM" id="Coils"/>
    </source>
</evidence>
<proteinExistence type="predicted"/>